<dbReference type="AlphaFoldDB" id="A0A1I4B920"/>
<reference evidence="2" key="1">
    <citation type="submission" date="2016-10" db="EMBL/GenBank/DDBJ databases">
        <authorList>
            <person name="Varghese N."/>
            <person name="Submissions S."/>
        </authorList>
    </citation>
    <scope>NUCLEOTIDE SEQUENCE [LARGE SCALE GENOMIC DNA]</scope>
    <source>
        <strain evidence="2">Nm69</strain>
    </source>
</reference>
<proteinExistence type="predicted"/>
<dbReference type="Proteomes" id="UP000199533">
    <property type="component" value="Unassembled WGS sequence"/>
</dbReference>
<dbReference type="STRING" id="52441.SAMN05216302_1011102"/>
<protein>
    <submittedName>
        <fullName evidence="1">Uncharacterized protein</fullName>
    </submittedName>
</protein>
<name>A0A1I4B920_9PROT</name>
<dbReference type="EMBL" id="FOSP01000011">
    <property type="protein sequence ID" value="SFK65338.1"/>
    <property type="molecule type" value="Genomic_DNA"/>
</dbReference>
<accession>A0A1I4B920</accession>
<evidence type="ECO:0000313" key="2">
    <source>
        <dbReference type="Proteomes" id="UP000199533"/>
    </source>
</evidence>
<sequence length="43" mass="5020">MHDQMCWFQQHLLQQEHISMPEATLEFPKAVPASRAIYQIPPA</sequence>
<evidence type="ECO:0000313" key="1">
    <source>
        <dbReference type="EMBL" id="SFK65338.1"/>
    </source>
</evidence>
<keyword evidence="2" id="KW-1185">Reference proteome</keyword>
<gene>
    <name evidence="1" type="ORF">SAMN05216302_1011102</name>
</gene>
<organism evidence="1 2">
    <name type="scientific">Nitrosomonas aestuarii</name>
    <dbReference type="NCBI Taxonomy" id="52441"/>
    <lineage>
        <taxon>Bacteria</taxon>
        <taxon>Pseudomonadati</taxon>
        <taxon>Pseudomonadota</taxon>
        <taxon>Betaproteobacteria</taxon>
        <taxon>Nitrosomonadales</taxon>
        <taxon>Nitrosomonadaceae</taxon>
        <taxon>Nitrosomonas</taxon>
    </lineage>
</organism>